<comment type="caution">
    <text evidence="6">The sequence shown here is derived from an EMBL/GenBank/DDBJ whole genome shotgun (WGS) entry which is preliminary data.</text>
</comment>
<keyword evidence="2" id="KW-0805">Transcription regulation</keyword>
<accession>A0ABS4E0E0</accession>
<dbReference type="RefSeq" id="WP_209946061.1">
    <property type="nucleotide sequence ID" value="NZ_JAGGJU010000007.1"/>
</dbReference>
<protein>
    <submittedName>
        <fullName evidence="6">DNA-binding transcriptional LysR family regulator</fullName>
    </submittedName>
</protein>
<dbReference type="InterPro" id="IPR005119">
    <property type="entry name" value="LysR_subst-bd"/>
</dbReference>
<keyword evidence="4" id="KW-0804">Transcription</keyword>
<evidence type="ECO:0000313" key="6">
    <source>
        <dbReference type="EMBL" id="MBP1851398.1"/>
    </source>
</evidence>
<dbReference type="InterPro" id="IPR036388">
    <property type="entry name" value="WH-like_DNA-bd_sf"/>
</dbReference>
<dbReference type="InterPro" id="IPR058163">
    <property type="entry name" value="LysR-type_TF_proteobact-type"/>
</dbReference>
<evidence type="ECO:0000256" key="3">
    <source>
        <dbReference type="ARBA" id="ARBA00023125"/>
    </source>
</evidence>
<dbReference type="Pfam" id="PF00126">
    <property type="entry name" value="HTH_1"/>
    <property type="match status" value="1"/>
</dbReference>
<keyword evidence="7" id="KW-1185">Reference proteome</keyword>
<dbReference type="Proteomes" id="UP000759443">
    <property type="component" value="Unassembled WGS sequence"/>
</dbReference>
<gene>
    <name evidence="6" type="ORF">J2Z17_002843</name>
</gene>
<dbReference type="InterPro" id="IPR000847">
    <property type="entry name" value="LysR_HTH_N"/>
</dbReference>
<dbReference type="PANTHER" id="PTHR30537:SF5">
    <property type="entry name" value="HTH-TYPE TRANSCRIPTIONAL ACTIVATOR TTDR-RELATED"/>
    <property type="match status" value="1"/>
</dbReference>
<dbReference type="Pfam" id="PF03466">
    <property type="entry name" value="LysR_substrate"/>
    <property type="match status" value="1"/>
</dbReference>
<evidence type="ECO:0000256" key="4">
    <source>
        <dbReference type="ARBA" id="ARBA00023163"/>
    </source>
</evidence>
<dbReference type="GO" id="GO:0003677">
    <property type="term" value="F:DNA binding"/>
    <property type="evidence" value="ECO:0007669"/>
    <property type="project" value="UniProtKB-KW"/>
</dbReference>
<evidence type="ECO:0000259" key="5">
    <source>
        <dbReference type="PROSITE" id="PS50931"/>
    </source>
</evidence>
<feature type="domain" description="HTH lysR-type" evidence="5">
    <location>
        <begin position="1"/>
        <end position="60"/>
    </location>
</feature>
<dbReference type="SUPFAM" id="SSF46785">
    <property type="entry name" value="Winged helix' DNA-binding domain"/>
    <property type="match status" value="1"/>
</dbReference>
<comment type="similarity">
    <text evidence="1">Belongs to the LysR transcriptional regulatory family.</text>
</comment>
<dbReference type="PANTHER" id="PTHR30537">
    <property type="entry name" value="HTH-TYPE TRANSCRIPTIONAL REGULATOR"/>
    <property type="match status" value="1"/>
</dbReference>
<dbReference type="CDD" id="cd08471">
    <property type="entry name" value="PBP2_CrgA_like_2"/>
    <property type="match status" value="1"/>
</dbReference>
<dbReference type="SUPFAM" id="SSF53850">
    <property type="entry name" value="Periplasmic binding protein-like II"/>
    <property type="match status" value="1"/>
</dbReference>
<proteinExistence type="inferred from homology"/>
<evidence type="ECO:0000256" key="2">
    <source>
        <dbReference type="ARBA" id="ARBA00023015"/>
    </source>
</evidence>
<evidence type="ECO:0000256" key="1">
    <source>
        <dbReference type="ARBA" id="ARBA00009437"/>
    </source>
</evidence>
<dbReference type="Gene3D" id="1.10.10.10">
    <property type="entry name" value="Winged helix-like DNA-binding domain superfamily/Winged helix DNA-binding domain"/>
    <property type="match status" value="1"/>
</dbReference>
<keyword evidence="3 6" id="KW-0238">DNA-binding</keyword>
<reference evidence="6 7" key="1">
    <citation type="submission" date="2021-03" db="EMBL/GenBank/DDBJ databases">
        <title>Genomic Encyclopedia of Type Strains, Phase IV (KMG-IV): sequencing the most valuable type-strain genomes for metagenomic binning, comparative biology and taxonomic classification.</title>
        <authorList>
            <person name="Goeker M."/>
        </authorList>
    </citation>
    <scope>NUCLEOTIDE SEQUENCE [LARGE SCALE GENOMIC DNA]</scope>
    <source>
        <strain evidence="6 7">DSM 21600</strain>
    </source>
</reference>
<evidence type="ECO:0000313" key="7">
    <source>
        <dbReference type="Proteomes" id="UP000759443"/>
    </source>
</evidence>
<dbReference type="Gene3D" id="3.40.190.290">
    <property type="match status" value="1"/>
</dbReference>
<sequence length="297" mass="32208">MTDRFTSMSILLAVVDAGSLSAAARRLGMPIATVSRRVSELENSIGTQILHRSARSLRVTDQGMAYIAACRRILEDLAEAEREAAGEFSAPKGLLVLTAPVVFGRLHVLPALTDFLAATPQVTARLDLTDRPISLQEEHVDAAIRIGELPDSSLRSRRLGEVRRVVCASPGYLASHGRPDHPDQLSDHDCIASWHQMPADSWSFGAGRETLSVTIRPRLTVNTAEAAIDAAAAGLGITRVLSYQVAAALRARRLEILLGEHEPAPWPVHIVYRGRAIPQKLRSFIDFAAPRIQAALA</sequence>
<dbReference type="EMBL" id="JAGGJU010000007">
    <property type="protein sequence ID" value="MBP1851398.1"/>
    <property type="molecule type" value="Genomic_DNA"/>
</dbReference>
<dbReference type="InterPro" id="IPR036390">
    <property type="entry name" value="WH_DNA-bd_sf"/>
</dbReference>
<name>A0ABS4E0E0_9HYPH</name>
<organism evidence="6 7">
    <name type="scientific">Rhizobium halophytocola</name>
    <dbReference type="NCBI Taxonomy" id="735519"/>
    <lineage>
        <taxon>Bacteria</taxon>
        <taxon>Pseudomonadati</taxon>
        <taxon>Pseudomonadota</taxon>
        <taxon>Alphaproteobacteria</taxon>
        <taxon>Hyphomicrobiales</taxon>
        <taxon>Rhizobiaceae</taxon>
        <taxon>Rhizobium/Agrobacterium group</taxon>
        <taxon>Rhizobium</taxon>
    </lineage>
</organism>
<dbReference type="PROSITE" id="PS50931">
    <property type="entry name" value="HTH_LYSR"/>
    <property type="match status" value="1"/>
</dbReference>